<evidence type="ECO:0000313" key="3">
    <source>
        <dbReference type="EMBL" id="CAJ0606731.1"/>
    </source>
</evidence>
<dbReference type="InterPro" id="IPR019430">
    <property type="entry name" value="7TM_GPCR_serpentine_rcpt_Srx"/>
</dbReference>
<gene>
    <name evidence="3" type="ORF">CYNAS_LOCUS18714</name>
</gene>
<accession>A0AA36HAG0</accession>
<keyword evidence="1" id="KW-0812">Transmembrane</keyword>
<reference evidence="3" key="1">
    <citation type="submission" date="2023-07" db="EMBL/GenBank/DDBJ databases">
        <authorList>
            <consortium name="CYATHOMIX"/>
        </authorList>
    </citation>
    <scope>NUCLEOTIDE SEQUENCE</scope>
    <source>
        <strain evidence="3">N/A</strain>
    </source>
</reference>
<dbReference type="PANTHER" id="PTHR23017">
    <property type="entry name" value="SERPENTINE RECEPTOR, CLASS X"/>
    <property type="match status" value="1"/>
</dbReference>
<keyword evidence="4" id="KW-1185">Reference proteome</keyword>
<proteinExistence type="predicted"/>
<dbReference type="PANTHER" id="PTHR23017:SF19">
    <property type="entry name" value="7TM GPCR SERPENTINE RECEPTOR CLASS X (SRX) DOMAIN-CONTAINING PROTEIN"/>
    <property type="match status" value="1"/>
</dbReference>
<dbReference type="Proteomes" id="UP001176961">
    <property type="component" value="Unassembled WGS sequence"/>
</dbReference>
<feature type="transmembrane region" description="Helical" evidence="1">
    <location>
        <begin position="12"/>
        <end position="34"/>
    </location>
</feature>
<keyword evidence="1" id="KW-1133">Transmembrane helix</keyword>
<feature type="domain" description="7TM GPCR serpentine receptor class x (Srx)" evidence="2">
    <location>
        <begin position="1"/>
        <end position="149"/>
    </location>
</feature>
<name>A0AA36HAG0_CYLNA</name>
<dbReference type="EMBL" id="CATQJL010000316">
    <property type="protein sequence ID" value="CAJ0606731.1"/>
    <property type="molecule type" value="Genomic_DNA"/>
</dbReference>
<evidence type="ECO:0000259" key="2">
    <source>
        <dbReference type="Pfam" id="PF10328"/>
    </source>
</evidence>
<organism evidence="3 4">
    <name type="scientific">Cylicocyclus nassatus</name>
    <name type="common">Nematode worm</name>
    <dbReference type="NCBI Taxonomy" id="53992"/>
    <lineage>
        <taxon>Eukaryota</taxon>
        <taxon>Metazoa</taxon>
        <taxon>Ecdysozoa</taxon>
        <taxon>Nematoda</taxon>
        <taxon>Chromadorea</taxon>
        <taxon>Rhabditida</taxon>
        <taxon>Rhabditina</taxon>
        <taxon>Rhabditomorpha</taxon>
        <taxon>Strongyloidea</taxon>
        <taxon>Strongylidae</taxon>
        <taxon>Cylicocyclus</taxon>
    </lineage>
</organism>
<evidence type="ECO:0000313" key="4">
    <source>
        <dbReference type="Proteomes" id="UP001176961"/>
    </source>
</evidence>
<feature type="transmembrane region" description="Helical" evidence="1">
    <location>
        <begin position="95"/>
        <end position="118"/>
    </location>
</feature>
<feature type="transmembrane region" description="Helical" evidence="1">
    <location>
        <begin position="124"/>
        <end position="148"/>
    </location>
</feature>
<feature type="transmembrane region" description="Helical" evidence="1">
    <location>
        <begin position="54"/>
        <end position="74"/>
    </location>
</feature>
<keyword evidence="1" id="KW-0472">Membrane</keyword>
<dbReference type="SUPFAM" id="SSF81321">
    <property type="entry name" value="Family A G protein-coupled receptor-like"/>
    <property type="match status" value="1"/>
</dbReference>
<comment type="caution">
    <text evidence="3">The sequence shown here is derived from an EMBL/GenBank/DDBJ whole genome shotgun (WGS) entry which is preliminary data.</text>
</comment>
<protein>
    <recommendedName>
        <fullName evidence="2">7TM GPCR serpentine receptor class x (Srx) domain-containing protein</fullName>
    </recommendedName>
</protein>
<dbReference type="AlphaFoldDB" id="A0AA36HAG0"/>
<sequence>MIAIIWASSIILTLIINIYVKCRFVYWSLLNAFVFVTDEASEFNARSFYFTKNLGTFVLTISVDFITILAVRNTSNKLANKSREFHVRRSRELNLLKQAVAQAAAFAAQIFSISWLAWQFDNGWAIWSFTVVAWNLLHLIDPVIIIACNKEFRRLIFSLTKISTQPLKSTTSLHAVFHSRQNTS</sequence>
<evidence type="ECO:0000256" key="1">
    <source>
        <dbReference type="SAM" id="Phobius"/>
    </source>
</evidence>
<dbReference type="Pfam" id="PF10328">
    <property type="entry name" value="7TM_GPCR_Srx"/>
    <property type="match status" value="1"/>
</dbReference>